<evidence type="ECO:0000256" key="1">
    <source>
        <dbReference type="PROSITE-ProRule" id="PRU00047"/>
    </source>
</evidence>
<keyword evidence="1" id="KW-0479">Metal-binding</keyword>
<organism evidence="3">
    <name type="scientific">Aceria tosichella</name>
    <name type="common">wheat curl mite</name>
    <dbReference type="NCBI Taxonomy" id="561515"/>
    <lineage>
        <taxon>Eukaryota</taxon>
        <taxon>Metazoa</taxon>
        <taxon>Ecdysozoa</taxon>
        <taxon>Arthropoda</taxon>
        <taxon>Chelicerata</taxon>
        <taxon>Arachnida</taxon>
        <taxon>Acari</taxon>
        <taxon>Acariformes</taxon>
        <taxon>Trombidiformes</taxon>
        <taxon>Prostigmata</taxon>
        <taxon>Eupodina</taxon>
        <taxon>Eriophyoidea</taxon>
        <taxon>Eriophyidae</taxon>
        <taxon>Eriophyinae</taxon>
        <taxon>Aceriini</taxon>
        <taxon>Aceria</taxon>
    </lineage>
</organism>
<dbReference type="SMART" id="SM00343">
    <property type="entry name" value="ZnF_C2HC"/>
    <property type="match status" value="1"/>
</dbReference>
<dbReference type="AlphaFoldDB" id="A0A6G1SJN1"/>
<name>A0A6G1SJN1_9ACAR</name>
<dbReference type="Pfam" id="PF14223">
    <property type="entry name" value="Retrotran_gag_2"/>
    <property type="match status" value="1"/>
</dbReference>
<evidence type="ECO:0000259" key="2">
    <source>
        <dbReference type="PROSITE" id="PS50158"/>
    </source>
</evidence>
<keyword evidence="1" id="KW-0862">Zinc</keyword>
<dbReference type="GO" id="GO:0008270">
    <property type="term" value="F:zinc ion binding"/>
    <property type="evidence" value="ECO:0007669"/>
    <property type="project" value="UniProtKB-KW"/>
</dbReference>
<accession>A0A6G1SJN1</accession>
<sequence>MSENVKFSIAKFDGKDFAIWKKQITILLKSKGLEILLEFNPENEEDTKLDYQVQTILLNALSPDIAQKIINCKTASETWTRLLSVYENASQSSVDRLFEEFYSYRMDSGTDIATHISKVESLAIMLEQLKHPQSDNAIMTKILMSLPESFLGFRRASDSVHPDFKTKDELVARLMREECDLKNRTGGETAYTSTSRSQNIAELKKRTKCNKCGIIGHWARECRSKVRRQPTQQDEDNVALISTTSNAPDTDSWVIDSGATKHTCNRHEWFKNYESINESIEVADRQCIKAIGQGTVVLNTSVNGRKVKMYLNNVLHAPGISRNLFSIGAAAKRGAIFDFNEQKCVIKVESVVKAIAKYDPLSRLYILDAKVIIPVSMIAITNRDIGQWHEALGHTDSNVIERMARERIVNGLEIVKNSQKCEACGSGKATRASHPTMDNKIDEIGTIDMDLIGKLSVTGLRNEQYAVLMKDRFSHFTG</sequence>
<dbReference type="PANTHER" id="PTHR47592">
    <property type="entry name" value="PBF68 PROTEIN"/>
    <property type="match status" value="1"/>
</dbReference>
<dbReference type="Pfam" id="PF22936">
    <property type="entry name" value="Pol_BBD"/>
    <property type="match status" value="1"/>
</dbReference>
<dbReference type="Pfam" id="PF13976">
    <property type="entry name" value="gag_pre-integrs"/>
    <property type="match status" value="1"/>
</dbReference>
<reference evidence="3" key="1">
    <citation type="submission" date="2018-10" db="EMBL/GenBank/DDBJ databases">
        <title>Transcriptome assembly of Aceria tosichella (Wheat curl mite) Type 2.</title>
        <authorList>
            <person name="Scully E.D."/>
            <person name="Geib S.M."/>
            <person name="Palmer N.A."/>
            <person name="Gupta A.K."/>
            <person name="Sarath G."/>
            <person name="Tatineni S."/>
        </authorList>
    </citation>
    <scope>NUCLEOTIDE SEQUENCE</scope>
    <source>
        <strain evidence="3">LincolnNE</strain>
    </source>
</reference>
<proteinExistence type="predicted"/>
<dbReference type="Pfam" id="PF00098">
    <property type="entry name" value="zf-CCHC"/>
    <property type="match status" value="1"/>
</dbReference>
<dbReference type="PROSITE" id="PS50158">
    <property type="entry name" value="ZF_CCHC"/>
    <property type="match status" value="1"/>
</dbReference>
<dbReference type="InterPro" id="IPR025724">
    <property type="entry name" value="GAG-pre-integrase_dom"/>
</dbReference>
<dbReference type="InterPro" id="IPR036875">
    <property type="entry name" value="Znf_CCHC_sf"/>
</dbReference>
<dbReference type="Gene3D" id="4.10.60.10">
    <property type="entry name" value="Zinc finger, CCHC-type"/>
    <property type="match status" value="1"/>
</dbReference>
<gene>
    <name evidence="3" type="primary">POLX_0</name>
    <name evidence="3" type="ORF">g.5962</name>
</gene>
<dbReference type="SUPFAM" id="SSF57756">
    <property type="entry name" value="Retrovirus zinc finger-like domains"/>
    <property type="match status" value="1"/>
</dbReference>
<feature type="domain" description="CCHC-type" evidence="2">
    <location>
        <begin position="208"/>
        <end position="224"/>
    </location>
</feature>
<dbReference type="PANTHER" id="PTHR47592:SF27">
    <property type="entry name" value="OS08G0421700 PROTEIN"/>
    <property type="match status" value="1"/>
</dbReference>
<evidence type="ECO:0000313" key="3">
    <source>
        <dbReference type="EMBL" id="MDE50746.1"/>
    </source>
</evidence>
<dbReference type="EMBL" id="GGYP01005975">
    <property type="protein sequence ID" value="MDE50746.1"/>
    <property type="molecule type" value="Transcribed_RNA"/>
</dbReference>
<dbReference type="InterPro" id="IPR054722">
    <property type="entry name" value="PolX-like_BBD"/>
</dbReference>
<dbReference type="InterPro" id="IPR001878">
    <property type="entry name" value="Znf_CCHC"/>
</dbReference>
<protein>
    <submittedName>
        <fullName evidence="3">Retrovirus-related Pol polyprotein from transposon TNT 1-94</fullName>
    </submittedName>
</protein>
<dbReference type="GO" id="GO:0003676">
    <property type="term" value="F:nucleic acid binding"/>
    <property type="evidence" value="ECO:0007669"/>
    <property type="project" value="InterPro"/>
</dbReference>
<keyword evidence="1" id="KW-0863">Zinc-finger</keyword>